<proteinExistence type="predicted"/>
<evidence type="ECO:0000313" key="3">
    <source>
        <dbReference type="Proteomes" id="UP000693672"/>
    </source>
</evidence>
<accession>A0A916K181</accession>
<evidence type="ECO:0000313" key="2">
    <source>
        <dbReference type="EMBL" id="CAG7616939.1"/>
    </source>
</evidence>
<sequence>MPDNQAIQQLKSYKQITLRMKVLEKYPIGNGMYLSQFQEDDNLQTLHRQLKHLPSYMYLSKHEQKLETVAHTYLTHYPTGTKAQLNAIPTVGHDAEDEKLLRELRSKIQKVIEARAGRLNDFDAMIERVSELQELEQQKQYIEHTLEVLAEYKPQYAQLLKLQFIEGKSIDEVADALNIVRRTYDRWKPKAFEEYGKIFSAS</sequence>
<dbReference type="RefSeq" id="WP_218091746.1">
    <property type="nucleotide sequence ID" value="NZ_CAJVAS010000006.1"/>
</dbReference>
<feature type="domain" description="RNA polymerase sigma-70 ECF-like HTH" evidence="1">
    <location>
        <begin position="136"/>
        <end position="186"/>
    </location>
</feature>
<keyword evidence="3" id="KW-1185">Reference proteome</keyword>
<organism evidence="2 3">
    <name type="scientific">Paenibacillus solanacearum</name>
    <dbReference type="NCBI Taxonomy" id="2048548"/>
    <lineage>
        <taxon>Bacteria</taxon>
        <taxon>Bacillati</taxon>
        <taxon>Bacillota</taxon>
        <taxon>Bacilli</taxon>
        <taxon>Bacillales</taxon>
        <taxon>Paenibacillaceae</taxon>
        <taxon>Paenibacillus</taxon>
    </lineage>
</organism>
<gene>
    <name evidence="2" type="ORF">PAESOLCIP111_01961</name>
</gene>
<dbReference type="InterPro" id="IPR053812">
    <property type="entry name" value="HTH_Sigma70_ECF-like"/>
</dbReference>
<reference evidence="2" key="1">
    <citation type="submission" date="2021-06" db="EMBL/GenBank/DDBJ databases">
        <authorList>
            <person name="Criscuolo A."/>
        </authorList>
    </citation>
    <scope>NUCLEOTIDE SEQUENCE</scope>
    <source>
        <strain evidence="2">CIP111600</strain>
    </source>
</reference>
<name>A0A916K181_9BACL</name>
<dbReference type="EMBL" id="CAJVAS010000006">
    <property type="protein sequence ID" value="CAG7616939.1"/>
    <property type="molecule type" value="Genomic_DNA"/>
</dbReference>
<protein>
    <recommendedName>
        <fullName evidence="1">RNA polymerase sigma-70 ECF-like HTH domain-containing protein</fullName>
    </recommendedName>
</protein>
<dbReference type="Proteomes" id="UP000693672">
    <property type="component" value="Unassembled WGS sequence"/>
</dbReference>
<comment type="caution">
    <text evidence="2">The sequence shown here is derived from an EMBL/GenBank/DDBJ whole genome shotgun (WGS) entry which is preliminary data.</text>
</comment>
<dbReference type="Pfam" id="PF07638">
    <property type="entry name" value="Sigma70_ECF"/>
    <property type="match status" value="1"/>
</dbReference>
<evidence type="ECO:0000259" key="1">
    <source>
        <dbReference type="Pfam" id="PF07638"/>
    </source>
</evidence>
<dbReference type="AlphaFoldDB" id="A0A916K181"/>